<accession>A0AAD8C6X4</accession>
<reference evidence="2" key="1">
    <citation type="journal article" date="2023" name="PLoS Negl. Trop. Dis.">
        <title>A genome sequence for Biomphalaria pfeifferi, the major vector snail for the human-infecting parasite Schistosoma mansoni.</title>
        <authorList>
            <person name="Bu L."/>
            <person name="Lu L."/>
            <person name="Laidemitt M.R."/>
            <person name="Zhang S.M."/>
            <person name="Mutuku M."/>
            <person name="Mkoji G."/>
            <person name="Steinauer M."/>
            <person name="Loker E.S."/>
        </authorList>
    </citation>
    <scope>NUCLEOTIDE SEQUENCE</scope>
    <source>
        <strain evidence="2">KasaAsao</strain>
    </source>
</reference>
<keyword evidence="3" id="KW-1185">Reference proteome</keyword>
<proteinExistence type="predicted"/>
<evidence type="ECO:0000256" key="1">
    <source>
        <dbReference type="ARBA" id="ARBA00022837"/>
    </source>
</evidence>
<evidence type="ECO:0000313" key="2">
    <source>
        <dbReference type="EMBL" id="KAK0067087.1"/>
    </source>
</evidence>
<reference evidence="2" key="2">
    <citation type="submission" date="2023-04" db="EMBL/GenBank/DDBJ databases">
        <authorList>
            <person name="Bu L."/>
            <person name="Lu L."/>
            <person name="Laidemitt M.R."/>
            <person name="Zhang S.M."/>
            <person name="Mutuku M."/>
            <person name="Mkoji G."/>
            <person name="Steinauer M."/>
            <person name="Loker E.S."/>
        </authorList>
    </citation>
    <scope>NUCLEOTIDE SEQUENCE</scope>
    <source>
        <strain evidence="2">KasaAsao</strain>
        <tissue evidence="2">Whole Snail</tissue>
    </source>
</reference>
<gene>
    <name evidence="2" type="ORF">Bpfe_003822</name>
</gene>
<dbReference type="EMBL" id="JASAOG010000009">
    <property type="protein sequence ID" value="KAK0067087.1"/>
    <property type="molecule type" value="Genomic_DNA"/>
</dbReference>
<dbReference type="InterPro" id="IPR018247">
    <property type="entry name" value="EF_Hand_1_Ca_BS"/>
</dbReference>
<name>A0AAD8C6X4_BIOPF</name>
<dbReference type="AlphaFoldDB" id="A0AAD8C6X4"/>
<organism evidence="2 3">
    <name type="scientific">Biomphalaria pfeifferi</name>
    <name type="common">Bloodfluke planorb</name>
    <name type="synonym">Freshwater snail</name>
    <dbReference type="NCBI Taxonomy" id="112525"/>
    <lineage>
        <taxon>Eukaryota</taxon>
        <taxon>Metazoa</taxon>
        <taxon>Spiralia</taxon>
        <taxon>Lophotrochozoa</taxon>
        <taxon>Mollusca</taxon>
        <taxon>Gastropoda</taxon>
        <taxon>Heterobranchia</taxon>
        <taxon>Euthyneura</taxon>
        <taxon>Panpulmonata</taxon>
        <taxon>Hygrophila</taxon>
        <taxon>Lymnaeoidea</taxon>
        <taxon>Planorbidae</taxon>
        <taxon>Biomphalaria</taxon>
    </lineage>
</organism>
<protein>
    <recommendedName>
        <fullName evidence="4">EF-hand domain-containing protein</fullName>
    </recommendedName>
</protein>
<evidence type="ECO:0000313" key="3">
    <source>
        <dbReference type="Proteomes" id="UP001233172"/>
    </source>
</evidence>
<sequence length="82" mass="8897">MIGSDVSPLGALVTYVSFLIMGAEIGNDYVITLPEFNVLLNMAPFQPNQVFKNTLLLTFQNLDRNGDQSLSYLDISLAGSIG</sequence>
<evidence type="ECO:0008006" key="4">
    <source>
        <dbReference type="Google" id="ProtNLM"/>
    </source>
</evidence>
<comment type="caution">
    <text evidence="2">The sequence shown here is derived from an EMBL/GenBank/DDBJ whole genome shotgun (WGS) entry which is preliminary data.</text>
</comment>
<dbReference type="PROSITE" id="PS00018">
    <property type="entry name" value="EF_HAND_1"/>
    <property type="match status" value="1"/>
</dbReference>
<dbReference type="InterPro" id="IPR011992">
    <property type="entry name" value="EF-hand-dom_pair"/>
</dbReference>
<dbReference type="Proteomes" id="UP001233172">
    <property type="component" value="Unassembled WGS sequence"/>
</dbReference>
<dbReference type="SUPFAM" id="SSF47473">
    <property type="entry name" value="EF-hand"/>
    <property type="match status" value="1"/>
</dbReference>
<keyword evidence="1" id="KW-0106">Calcium</keyword>